<dbReference type="Proteomes" id="UP001302367">
    <property type="component" value="Chromosome 4"/>
</dbReference>
<dbReference type="EMBL" id="LKMD01000105">
    <property type="protein sequence ID" value="PIA93384.1"/>
    <property type="molecule type" value="Genomic_DNA"/>
</dbReference>
<evidence type="ECO:0000256" key="1">
    <source>
        <dbReference type="SAM" id="MobiDB-lite"/>
    </source>
</evidence>
<protein>
    <submittedName>
        <fullName evidence="2">Uncharacterized protein</fullName>
    </submittedName>
</protein>
<evidence type="ECO:0000313" key="3">
    <source>
        <dbReference type="EMBL" id="WPB01689.1"/>
    </source>
</evidence>
<sequence length="279" mass="30866">MWWKRSEEAAPPAAALQTPPPPPPSPPIDALPVLPIPHSMPEPQSQLEQPRTPIQLRNDAERLSLPLYSRLPLSITIASVTGLLLGLAKGSQDTNFRFRAENAHRLPTTQQGWFLYHKSKNYNMMLGGIKEGTRQSLKFGAWTGLFFLLEEGVDRGRAAGRRMWGRFWGGEWKSGAREMRLASAALSLDDEEHEEEEIVRDSRDCFSSMLAGLGIAGMFSAWNRFPVPTAARTAKMGAKAGLAFGVLQDMVSLSKGRRVGYVEFVKRLAGDGHDEELPG</sequence>
<accession>A0A2G5HLE6</accession>
<dbReference type="OrthoDB" id="5584028at2759"/>
<feature type="region of interest" description="Disordered" evidence="1">
    <location>
        <begin position="1"/>
        <end position="51"/>
    </location>
</feature>
<organism evidence="2 4">
    <name type="scientific">Cercospora beticola</name>
    <name type="common">Sugarbeet leaf spot fungus</name>
    <dbReference type="NCBI Taxonomy" id="122368"/>
    <lineage>
        <taxon>Eukaryota</taxon>
        <taxon>Fungi</taxon>
        <taxon>Dikarya</taxon>
        <taxon>Ascomycota</taxon>
        <taxon>Pezizomycotina</taxon>
        <taxon>Dothideomycetes</taxon>
        <taxon>Dothideomycetidae</taxon>
        <taxon>Mycosphaerellales</taxon>
        <taxon>Mycosphaerellaceae</taxon>
        <taxon>Cercospora</taxon>
    </lineage>
</organism>
<dbReference type="PANTHER" id="PTHR37852">
    <property type="entry name" value="YALI0B21208P"/>
    <property type="match status" value="1"/>
</dbReference>
<dbReference type="AlphaFoldDB" id="A0A2G5HLE6"/>
<dbReference type="PANTHER" id="PTHR37852:SF1">
    <property type="entry name" value="HIG1 DOMAIN-CONTAINING PROTEIN"/>
    <property type="match status" value="1"/>
</dbReference>
<dbReference type="Proteomes" id="UP000230605">
    <property type="component" value="Chromosome 4"/>
</dbReference>
<feature type="compositionally biased region" description="Pro residues" evidence="1">
    <location>
        <begin position="18"/>
        <end position="40"/>
    </location>
</feature>
<evidence type="ECO:0000313" key="5">
    <source>
        <dbReference type="Proteomes" id="UP001302367"/>
    </source>
</evidence>
<dbReference type="EMBL" id="CP134187">
    <property type="protein sequence ID" value="WPB01689.1"/>
    <property type="molecule type" value="Genomic_DNA"/>
</dbReference>
<reference evidence="2 4" key="1">
    <citation type="submission" date="2015-10" db="EMBL/GenBank/DDBJ databases">
        <title>The cercosporin biosynthetic gene cluster was horizontally transferred to several fungal lineages and shown to be expanded in Cercospora beticola based on microsynteny with recipient genomes.</title>
        <authorList>
            <person name="De Jonge R."/>
            <person name="Ebert M.K."/>
            <person name="Suttle J.C."/>
            <person name="Jurick Ii W.M."/>
            <person name="Secor G.A."/>
            <person name="Thomma B.P."/>
            <person name="Van De Peer Y."/>
            <person name="Bolton M.D."/>
        </authorList>
    </citation>
    <scope>NUCLEOTIDE SEQUENCE [LARGE SCALE GENOMIC DNA]</scope>
    <source>
        <strain evidence="2 4">09-40</strain>
    </source>
</reference>
<evidence type="ECO:0000313" key="2">
    <source>
        <dbReference type="EMBL" id="PIA93384.1"/>
    </source>
</evidence>
<proteinExistence type="predicted"/>
<evidence type="ECO:0000313" key="4">
    <source>
        <dbReference type="Proteomes" id="UP000230605"/>
    </source>
</evidence>
<keyword evidence="5" id="KW-1185">Reference proteome</keyword>
<name>A0A2G5HLE6_CERBT</name>
<reference evidence="3 5" key="2">
    <citation type="submission" date="2023-09" db="EMBL/GenBank/DDBJ databases">
        <title>Complete-Gapless Cercospora beticola genome.</title>
        <authorList>
            <person name="Wyatt N.A."/>
            <person name="Spanner R.E."/>
            <person name="Bolton M.D."/>
        </authorList>
    </citation>
    <scope>NUCLEOTIDE SEQUENCE [LARGE SCALE GENOMIC DNA]</scope>
    <source>
        <strain evidence="3">Cb09-40</strain>
    </source>
</reference>
<gene>
    <name evidence="2" type="ORF">CB0940_04448</name>
    <name evidence="3" type="ORF">RHO25_006319</name>
</gene>